<name>A0ACB9TPX7_HOLOL</name>
<protein>
    <submittedName>
        <fullName evidence="1">Tyrosine specific protein phosphatase and dual specificity protein phosphatase</fullName>
    </submittedName>
</protein>
<reference evidence="1" key="1">
    <citation type="submission" date="2022-04" db="EMBL/GenBank/DDBJ databases">
        <title>Chromosome-scale genome assembly of Holotrichia oblita Faldermann.</title>
        <authorList>
            <person name="Rongchong L."/>
        </authorList>
    </citation>
    <scope>NUCLEOTIDE SEQUENCE</scope>
    <source>
        <strain evidence="1">81SQS9</strain>
    </source>
</reference>
<organism evidence="1 2">
    <name type="scientific">Holotrichia oblita</name>
    <name type="common">Chafer beetle</name>
    <dbReference type="NCBI Taxonomy" id="644536"/>
    <lineage>
        <taxon>Eukaryota</taxon>
        <taxon>Metazoa</taxon>
        <taxon>Ecdysozoa</taxon>
        <taxon>Arthropoda</taxon>
        <taxon>Hexapoda</taxon>
        <taxon>Insecta</taxon>
        <taxon>Pterygota</taxon>
        <taxon>Neoptera</taxon>
        <taxon>Endopterygota</taxon>
        <taxon>Coleoptera</taxon>
        <taxon>Polyphaga</taxon>
        <taxon>Scarabaeiformia</taxon>
        <taxon>Scarabaeidae</taxon>
        <taxon>Melolonthinae</taxon>
        <taxon>Holotrichia</taxon>
    </lineage>
</organism>
<sequence>MSEIEEEVDSYPPWNFSWVVPDKLAAMAWPQNKENLRYIYEEGVRHLVTLSPEKLPPVEEFQQLEWTKIPIEEFEPPTIKDILKFIDICQRCELKNQPVGVHSRMGKDRTGVMVACYLIRFSELDPERALRELRSMRPRSIEDLPDFESIINEYHKSLQLVLLTSNFSLLSRLQPVGIHCRGGRGRTGVMAACYLTRFQEVTPERAIIMIRLMRPGSIETPEQERAVIRYYDCLRGTRPSEIQEIKNGI</sequence>
<proteinExistence type="predicted"/>
<comment type="caution">
    <text evidence="1">The sequence shown here is derived from an EMBL/GenBank/DDBJ whole genome shotgun (WGS) entry which is preliminary data.</text>
</comment>
<keyword evidence="2" id="KW-1185">Reference proteome</keyword>
<evidence type="ECO:0000313" key="2">
    <source>
        <dbReference type="Proteomes" id="UP001056778"/>
    </source>
</evidence>
<gene>
    <name evidence="1" type="ORF">MML48_2g00008811</name>
</gene>
<evidence type="ECO:0000313" key="1">
    <source>
        <dbReference type="EMBL" id="KAI4468936.1"/>
    </source>
</evidence>
<accession>A0ACB9TPX7</accession>
<dbReference type="Proteomes" id="UP001056778">
    <property type="component" value="Chromosome 2"/>
</dbReference>
<dbReference type="EMBL" id="CM043016">
    <property type="protein sequence ID" value="KAI4468936.1"/>
    <property type="molecule type" value="Genomic_DNA"/>
</dbReference>